<sequence length="192" mass="22147">MNHNIKTIEKKLNKLEKDLLETKELLNQTKQTALHQGTFHVFSYFNHSLKLSKNTGNPNLYIFGSFLIRNIGEQNLNRPYICLKMNHTKNISFSGKISPEDLLDRAFSPLPMQTWYYIDEKAELLAHKKGEYWLQPLQFQQLPAGQSLSFANFMIRLDQTKLDSTFKVEGAVFGDELEEGLPALNKIQVNIS</sequence>
<name>A0A845E7D9_9BACI</name>
<dbReference type="EMBL" id="WMEZ01000005">
    <property type="protein sequence ID" value="MYL50593.1"/>
    <property type="molecule type" value="Genomic_DNA"/>
</dbReference>
<comment type="caution">
    <text evidence="2">The sequence shown here is derived from an EMBL/GenBank/DDBJ whole genome shotgun (WGS) entry which is preliminary data.</text>
</comment>
<dbReference type="AlphaFoldDB" id="A0A845E7D9"/>
<gene>
    <name evidence="2" type="ORF">GLV98_13930</name>
</gene>
<dbReference type="RefSeq" id="WP_160916231.1">
    <property type="nucleotide sequence ID" value="NZ_WMEZ01000005.1"/>
</dbReference>
<feature type="coiled-coil region" evidence="1">
    <location>
        <begin position="5"/>
        <end position="32"/>
    </location>
</feature>
<evidence type="ECO:0000256" key="1">
    <source>
        <dbReference type="SAM" id="Coils"/>
    </source>
</evidence>
<protein>
    <submittedName>
        <fullName evidence="2">Uncharacterized protein</fullName>
    </submittedName>
</protein>
<dbReference type="OrthoDB" id="2679997at2"/>
<evidence type="ECO:0000313" key="2">
    <source>
        <dbReference type="EMBL" id="MYL50593.1"/>
    </source>
</evidence>
<evidence type="ECO:0000313" key="3">
    <source>
        <dbReference type="Proteomes" id="UP000447393"/>
    </source>
</evidence>
<proteinExistence type="predicted"/>
<dbReference type="Proteomes" id="UP000447393">
    <property type="component" value="Unassembled WGS sequence"/>
</dbReference>
<reference evidence="2 3" key="1">
    <citation type="submission" date="2019-11" db="EMBL/GenBank/DDBJ databases">
        <title>Genome sequences of 17 halophilic strains isolated from different environments.</title>
        <authorList>
            <person name="Furrow R.E."/>
        </authorList>
    </citation>
    <scope>NUCLEOTIDE SEQUENCE [LARGE SCALE GENOMIC DNA]</scope>
    <source>
        <strain evidence="2 3">22505_10_Sand</strain>
    </source>
</reference>
<keyword evidence="1" id="KW-0175">Coiled coil</keyword>
<accession>A0A845E7D9</accession>
<organism evidence="2 3">
    <name type="scientific">Halobacillus litoralis</name>
    <dbReference type="NCBI Taxonomy" id="45668"/>
    <lineage>
        <taxon>Bacteria</taxon>
        <taxon>Bacillati</taxon>
        <taxon>Bacillota</taxon>
        <taxon>Bacilli</taxon>
        <taxon>Bacillales</taxon>
        <taxon>Bacillaceae</taxon>
        <taxon>Halobacillus</taxon>
    </lineage>
</organism>